<evidence type="ECO:0000256" key="1">
    <source>
        <dbReference type="ARBA" id="ARBA00010928"/>
    </source>
</evidence>
<dbReference type="SUPFAM" id="SSF51735">
    <property type="entry name" value="NAD(P)-binding Rossmann-fold domains"/>
    <property type="match status" value="1"/>
</dbReference>
<dbReference type="EMBL" id="MH990475">
    <property type="protein sequence ID" value="AYV89022.1"/>
    <property type="molecule type" value="mRNA"/>
</dbReference>
<proteinExistence type="evidence at transcript level"/>
<dbReference type="InterPro" id="IPR055170">
    <property type="entry name" value="GFO_IDH_MocA-like_dom"/>
</dbReference>
<feature type="domain" description="GFO/IDH/MocA-like oxidoreductase" evidence="4">
    <location>
        <begin position="161"/>
        <end position="280"/>
    </location>
</feature>
<dbReference type="InterPro" id="IPR036291">
    <property type="entry name" value="NAD(P)-bd_dom_sf"/>
</dbReference>
<dbReference type="PANTHER" id="PTHR42840:SF3">
    <property type="entry name" value="BINDING ROSSMANN FOLD OXIDOREDUCTASE, PUTATIVE (AFU_ORTHOLOGUE AFUA_2G10240)-RELATED"/>
    <property type="match status" value="1"/>
</dbReference>
<dbReference type="Gene3D" id="3.40.50.720">
    <property type="entry name" value="NAD(P)-binding Rossmann-like Domain"/>
    <property type="match status" value="1"/>
</dbReference>
<evidence type="ECO:0000313" key="5">
    <source>
        <dbReference type="EMBL" id="AYV89022.1"/>
    </source>
</evidence>
<comment type="similarity">
    <text evidence="1">Belongs to the Gfo/Idh/MocA family.</text>
</comment>
<dbReference type="GO" id="GO:0016491">
    <property type="term" value="F:oxidoreductase activity"/>
    <property type="evidence" value="ECO:0007669"/>
    <property type="project" value="UniProtKB-KW"/>
</dbReference>
<organism evidence="5">
    <name type="scientific">Tetranychus truncatus</name>
    <dbReference type="NCBI Taxonomy" id="93132"/>
    <lineage>
        <taxon>Eukaryota</taxon>
        <taxon>Metazoa</taxon>
        <taxon>Ecdysozoa</taxon>
        <taxon>Arthropoda</taxon>
        <taxon>Chelicerata</taxon>
        <taxon>Arachnida</taxon>
        <taxon>Acari</taxon>
        <taxon>Acariformes</taxon>
        <taxon>Trombidiformes</taxon>
        <taxon>Prostigmata</taxon>
        <taxon>Eleutherengona</taxon>
        <taxon>Raphignathae</taxon>
        <taxon>Tetranychoidea</taxon>
        <taxon>Tetranychidae</taxon>
        <taxon>Tetranychus</taxon>
    </lineage>
</organism>
<dbReference type="Gene3D" id="3.30.360.10">
    <property type="entry name" value="Dihydrodipicolinate Reductase, domain 2"/>
    <property type="match status" value="1"/>
</dbReference>
<feature type="domain" description="Gfo/Idh/MocA-like oxidoreductase N-terminal" evidence="3">
    <location>
        <begin position="30"/>
        <end position="151"/>
    </location>
</feature>
<dbReference type="AlphaFoldDB" id="A0A3G5ANV4"/>
<dbReference type="PANTHER" id="PTHR42840">
    <property type="entry name" value="NAD(P)-BINDING ROSSMANN-FOLD SUPERFAMILY PROTEIN-RELATED"/>
    <property type="match status" value="1"/>
</dbReference>
<dbReference type="Pfam" id="PF01408">
    <property type="entry name" value="GFO_IDH_MocA"/>
    <property type="match status" value="1"/>
</dbReference>
<accession>A0A3G5ANV4</accession>
<evidence type="ECO:0000256" key="2">
    <source>
        <dbReference type="ARBA" id="ARBA00023002"/>
    </source>
</evidence>
<dbReference type="InterPro" id="IPR000683">
    <property type="entry name" value="Gfo/Idh/MocA-like_OxRdtase_N"/>
</dbReference>
<dbReference type="GO" id="GO:0000166">
    <property type="term" value="F:nucleotide binding"/>
    <property type="evidence" value="ECO:0007669"/>
    <property type="project" value="InterPro"/>
</dbReference>
<keyword evidence="2" id="KW-0560">Oxidoreductase</keyword>
<name>A0A3G5ANV4_9ACAR</name>
<reference evidence="5" key="1">
    <citation type="submission" date="2018-09" db="EMBL/GenBank/DDBJ databases">
        <title>Comparative analyses of salivary proteins from the facultative symbiont-infected and uninfected Tetranychus truncatus.</title>
        <authorList>
            <person name="Zhu Y.-X."/>
            <person name="Huang H.-J."/>
            <person name="Hong X.-Y."/>
        </authorList>
    </citation>
    <scope>NUCLEOTIDE SEQUENCE</scope>
</reference>
<dbReference type="Pfam" id="PF22725">
    <property type="entry name" value="GFO_IDH_MocA_C3"/>
    <property type="match status" value="1"/>
</dbReference>
<evidence type="ECO:0000259" key="4">
    <source>
        <dbReference type="Pfam" id="PF22725"/>
    </source>
</evidence>
<dbReference type="SUPFAM" id="SSF55347">
    <property type="entry name" value="Glyceraldehyde-3-phosphate dehydrogenase-like, C-terminal domain"/>
    <property type="match status" value="1"/>
</dbReference>
<evidence type="ECO:0000259" key="3">
    <source>
        <dbReference type="Pfam" id="PF01408"/>
    </source>
</evidence>
<dbReference type="GO" id="GO:0005737">
    <property type="term" value="C:cytoplasm"/>
    <property type="evidence" value="ECO:0007669"/>
    <property type="project" value="TreeGrafter"/>
</dbReference>
<protein>
    <submittedName>
        <fullName evidence="5">Uncharacterized protein LOC105192997</fullName>
    </submittedName>
</protein>
<sequence>MSHDAQYVRYEKQLAEWKNFKPGSDEDKPIRVALFGLGRIGLIHLGKIFSNPRVKLVYCVEPSAERCVYVQSKWNLTDVKFVVSESGEAVFNDPNVDAVIIGTPTPTHFNLLISALQAGKHVLCEKPLASDYQGMEQCYRLAKEKGVVLLTAFNRRFDPSFADIRDRVANGEIGPIHVIKSCARDSPRPTIEYLASSGGIYHDCAVHDIDMLLWVTGEFPTRVSAHGVAFHDDIRAINDHDSVGIMLTFPSGAVGMIDLDRNSPYGYDQRVEVFGPKGMLSASNLRPKGVVSESSSGTSQTPIYYSFVSRYAESYATEWEHFIDCVKGKTECTIREYQSLASFIVADAAEKSARTGQQINLTWDEKKFPVRGIKGN</sequence>
<dbReference type="GO" id="GO:0006740">
    <property type="term" value="P:NADPH regeneration"/>
    <property type="evidence" value="ECO:0007669"/>
    <property type="project" value="TreeGrafter"/>
</dbReference>